<dbReference type="InterPro" id="IPR001810">
    <property type="entry name" value="F-box_dom"/>
</dbReference>
<comment type="caution">
    <text evidence="2">The sequence shown here is derived from an EMBL/GenBank/DDBJ whole genome shotgun (WGS) entry which is preliminary data.</text>
</comment>
<keyword evidence="3" id="KW-1185">Reference proteome</keyword>
<dbReference type="Gene3D" id="1.20.1280.50">
    <property type="match status" value="1"/>
</dbReference>
<feature type="non-terminal residue" evidence="2">
    <location>
        <position position="1"/>
    </location>
</feature>
<sequence length="100" mass="11579">AQRQKLYKESDAIIVYPILSLPTEITTEILHRWCAPNAPSPGPYSSEGPLLLAQICHQWRQIVIHTPELWRDLYFTDNSPVNLFKLWLNRSGNIPLELEL</sequence>
<evidence type="ECO:0000313" key="2">
    <source>
        <dbReference type="EMBL" id="KAJ7036738.1"/>
    </source>
</evidence>
<dbReference type="AlphaFoldDB" id="A0AAD6T2J8"/>
<name>A0AAD6T2J8_9AGAR</name>
<protein>
    <recommendedName>
        <fullName evidence="1">F-box domain-containing protein</fullName>
    </recommendedName>
</protein>
<evidence type="ECO:0000259" key="1">
    <source>
        <dbReference type="Pfam" id="PF12937"/>
    </source>
</evidence>
<proteinExistence type="predicted"/>
<dbReference type="InterPro" id="IPR036047">
    <property type="entry name" value="F-box-like_dom_sf"/>
</dbReference>
<evidence type="ECO:0000313" key="3">
    <source>
        <dbReference type="Proteomes" id="UP001218188"/>
    </source>
</evidence>
<feature type="domain" description="F-box" evidence="1">
    <location>
        <begin position="18"/>
        <end position="75"/>
    </location>
</feature>
<organism evidence="2 3">
    <name type="scientific">Mycena alexandri</name>
    <dbReference type="NCBI Taxonomy" id="1745969"/>
    <lineage>
        <taxon>Eukaryota</taxon>
        <taxon>Fungi</taxon>
        <taxon>Dikarya</taxon>
        <taxon>Basidiomycota</taxon>
        <taxon>Agaricomycotina</taxon>
        <taxon>Agaricomycetes</taxon>
        <taxon>Agaricomycetidae</taxon>
        <taxon>Agaricales</taxon>
        <taxon>Marasmiineae</taxon>
        <taxon>Mycenaceae</taxon>
        <taxon>Mycena</taxon>
    </lineage>
</organism>
<feature type="non-terminal residue" evidence="2">
    <location>
        <position position="100"/>
    </location>
</feature>
<dbReference type="EMBL" id="JARJCM010000041">
    <property type="protein sequence ID" value="KAJ7036738.1"/>
    <property type="molecule type" value="Genomic_DNA"/>
</dbReference>
<accession>A0AAD6T2J8</accession>
<dbReference type="SUPFAM" id="SSF81383">
    <property type="entry name" value="F-box domain"/>
    <property type="match status" value="1"/>
</dbReference>
<dbReference type="Pfam" id="PF12937">
    <property type="entry name" value="F-box-like"/>
    <property type="match status" value="1"/>
</dbReference>
<dbReference type="Proteomes" id="UP001218188">
    <property type="component" value="Unassembled WGS sequence"/>
</dbReference>
<gene>
    <name evidence="2" type="ORF">C8F04DRAFT_883768</name>
</gene>
<reference evidence="2" key="1">
    <citation type="submission" date="2023-03" db="EMBL/GenBank/DDBJ databases">
        <title>Massive genome expansion in bonnet fungi (Mycena s.s.) driven by repeated elements and novel gene families across ecological guilds.</title>
        <authorList>
            <consortium name="Lawrence Berkeley National Laboratory"/>
            <person name="Harder C.B."/>
            <person name="Miyauchi S."/>
            <person name="Viragh M."/>
            <person name="Kuo A."/>
            <person name="Thoen E."/>
            <person name="Andreopoulos B."/>
            <person name="Lu D."/>
            <person name="Skrede I."/>
            <person name="Drula E."/>
            <person name="Henrissat B."/>
            <person name="Morin E."/>
            <person name="Kohler A."/>
            <person name="Barry K."/>
            <person name="LaButti K."/>
            <person name="Morin E."/>
            <person name="Salamov A."/>
            <person name="Lipzen A."/>
            <person name="Mereny Z."/>
            <person name="Hegedus B."/>
            <person name="Baldrian P."/>
            <person name="Stursova M."/>
            <person name="Weitz H."/>
            <person name="Taylor A."/>
            <person name="Grigoriev I.V."/>
            <person name="Nagy L.G."/>
            <person name="Martin F."/>
            <person name="Kauserud H."/>
        </authorList>
    </citation>
    <scope>NUCLEOTIDE SEQUENCE</scope>
    <source>
        <strain evidence="2">CBHHK200</strain>
    </source>
</reference>